<dbReference type="Proteomes" id="UP001604336">
    <property type="component" value="Unassembled WGS sequence"/>
</dbReference>
<organism evidence="1 2">
    <name type="scientific">Abeliophyllum distichum</name>
    <dbReference type="NCBI Taxonomy" id="126358"/>
    <lineage>
        <taxon>Eukaryota</taxon>
        <taxon>Viridiplantae</taxon>
        <taxon>Streptophyta</taxon>
        <taxon>Embryophyta</taxon>
        <taxon>Tracheophyta</taxon>
        <taxon>Spermatophyta</taxon>
        <taxon>Magnoliopsida</taxon>
        <taxon>eudicotyledons</taxon>
        <taxon>Gunneridae</taxon>
        <taxon>Pentapetalae</taxon>
        <taxon>asterids</taxon>
        <taxon>lamiids</taxon>
        <taxon>Lamiales</taxon>
        <taxon>Oleaceae</taxon>
        <taxon>Forsythieae</taxon>
        <taxon>Abeliophyllum</taxon>
    </lineage>
</organism>
<name>A0ABD1VWY0_9LAMI</name>
<sequence length="206" mass="23532">MRDQEVNIEMETREIPEFQTGVQTNMETQIEISHPDIETKGATDGELVMEKDGKRNEVVTKTSEQLNVETEKMTNEEPAMKTNGVVDRMVTGGQQPAGKTEQLLMEFAMGSQRPKVETQRVTERVVTIDVPAVFFTRKKRKDKEMIRSKELAGKRLRVPSSHLSFPLTATINRRNFIDGSKIDLFQKVDLVKEIEFLNWYSKLGIG</sequence>
<reference evidence="2" key="1">
    <citation type="submission" date="2024-07" db="EMBL/GenBank/DDBJ databases">
        <title>Two chromosome-level genome assemblies of Korean endemic species Abeliophyllum distichum and Forsythia ovata (Oleaceae).</title>
        <authorList>
            <person name="Jang H."/>
        </authorList>
    </citation>
    <scope>NUCLEOTIDE SEQUENCE [LARGE SCALE GENOMIC DNA]</scope>
</reference>
<evidence type="ECO:0000313" key="1">
    <source>
        <dbReference type="EMBL" id="KAL2541841.1"/>
    </source>
</evidence>
<dbReference type="EMBL" id="JBFOLK010000001">
    <property type="protein sequence ID" value="KAL2541841.1"/>
    <property type="molecule type" value="Genomic_DNA"/>
</dbReference>
<protein>
    <submittedName>
        <fullName evidence="1">Uncharacterized protein</fullName>
    </submittedName>
</protein>
<keyword evidence="2" id="KW-1185">Reference proteome</keyword>
<comment type="caution">
    <text evidence="1">The sequence shown here is derived from an EMBL/GenBank/DDBJ whole genome shotgun (WGS) entry which is preliminary data.</text>
</comment>
<gene>
    <name evidence="1" type="ORF">Adt_02819</name>
</gene>
<accession>A0ABD1VWY0</accession>
<evidence type="ECO:0000313" key="2">
    <source>
        <dbReference type="Proteomes" id="UP001604336"/>
    </source>
</evidence>
<proteinExistence type="predicted"/>
<dbReference type="AlphaFoldDB" id="A0ABD1VWY0"/>